<dbReference type="GO" id="GO:0007129">
    <property type="term" value="P:homologous chromosome pairing at meiosis"/>
    <property type="evidence" value="ECO:0007669"/>
    <property type="project" value="TreeGrafter"/>
</dbReference>
<sequence>MLFQQLLQESGCQLESSSTIVFEVEPVLFRRSLTNKLRSQVNGVEEFSQDLQSYTEDPEVFRKCLLPSAVTDNVPKTSRTSSSESLFKILLAIDSIQPDLITYLLERLPEFYIELENDNSSSCTARLILHQLRWLDYIAQPEVLTEKLIEIIQITPSVIQHEIITSLPDMVNDSEHKPIVVYLKELMHENSDLTVSILDALSNLTLHSENLEDVRETVLDRLESAKLADLAVIVKFMLQTVTPSTIDVVVYGIRQKLDFRSLGKVQNKTGTQQNKKEAPEALIVESIKLGLQFHKFVCDSWLKSIVALETQRDHKVIDMLVLIILYSMTSMKKKVEAIIKKKIIQGSITAALIQETIMCHSDGLLGYWSTLLSLSESLLRSCQQVSAISPCASTLYISSFKSSDVYYRQEIIGALVTHIGSGVEAEMNVALNVLLKLVKFNVSSVAVYSVFVKGILDYLDNLNLYQIRTLFDIFSLLALTTGNADSDGSGNLWSEIQIVIRKQLSNPREKYKKIGIIACLSSVKVLGSRELCNDQAAAGSSNFSGRSSQANNASRHPMIRTATSLLELALNFSQENPDCIALIYDELAHLISEDDIDERLQIWIKDNMTSDFTEYYVAAESDADTYMENIKNNTYLKLEPERKMNIDEDDCEIVVKIFELIYNPDIKAKKQLMVPMSSIFNLMQSCEKRLNNGSLQDVDALFGCGIILFNTEDLDDISSEEVEYACDMLFYTVNWFREIINAFMFSREDKFRERLISRFRSILELEELLQRLLKQSPRYAPVEFHATAPALNISHKSSSQIISSLGTHESQETATSEPSLGQKAFKKDHKSSTMKFKSVDELRPYMRAFHLHLLELLKYNQELEDETIQLTCTEINYILNDFDVKLDIKIMPPPPVFFGKKKSDDKHPSCNSTLLARTDAQGLMKKAILYLPPILQTLESIYSELQAKDIEAGRIEGHEDIAMSISLVFNILFKLLSWTDIQNSDNADILQNIVRVIALRTESTQTSFETELKNAFRYLSQYTESIPEAKTALLLFNILQRLMTISEPSAVLKKIALNVVDQIITTHWFDWRDIRKEIPYLIEQRIELSEDRLDFLHQLVNDIIPEFEEAGALEGFPLLREETVVQHYQAIINQTVKAFDLLKNTDEDVEIVLVSNARIVRIFERITTYVKTKEDRVLIGILLKTGRLFIDQFTKYSIPFFTGVFKTHSNDVVGIFKDFQASTRMLQIICSHVKVLKEVALSAYVPPLKKALEVVIYQVKMLLTENHISQSAFFMGALKHRDIRGAEISSQIPREADEEDEVTSDKSDHDVDDNEDGYPIGEEEISRDTNKQKKPKKVVARKNASNVVSRKRKSTLSTSTTAQQARTSSIVPSSSEDEQDDGEDAEEDEDDEEEAVVVNRNKRNNKRRIQEIEEEADEVEDDEEEEVEEEEEEEEVEESEVILVNKFKTKRKAHATQKEKDVVDDVESSNQEESNHEDDKENEAEEDDDMPPYIPPSSPIKAPTAKKRRLGLGPPIKSTKKKIFNLTGPSDQDSD</sequence>
<dbReference type="EMBL" id="JAEPRD010000074">
    <property type="protein sequence ID" value="KAG2201193.1"/>
    <property type="molecule type" value="Genomic_DNA"/>
</dbReference>
<feature type="compositionally biased region" description="Acidic residues" evidence="6">
    <location>
        <begin position="1375"/>
        <end position="1395"/>
    </location>
</feature>
<accession>A0A8H7R0P6</accession>
<dbReference type="PANTHER" id="PTHR32086:SF0">
    <property type="entry name" value="FANCONI ANEMIA GROUP D2 PROTEIN"/>
    <property type="match status" value="1"/>
</dbReference>
<dbReference type="GO" id="GO:0031573">
    <property type="term" value="P:mitotic intra-S DNA damage checkpoint signaling"/>
    <property type="evidence" value="ECO:0007669"/>
    <property type="project" value="TreeGrafter"/>
</dbReference>
<keyword evidence="8" id="KW-1185">Reference proteome</keyword>
<comment type="subcellular location">
    <subcellularLocation>
        <location evidence="1">Nucleus</location>
    </subcellularLocation>
</comment>
<feature type="compositionally biased region" description="Polar residues" evidence="6">
    <location>
        <begin position="805"/>
        <end position="819"/>
    </location>
</feature>
<evidence type="ECO:0000313" key="8">
    <source>
        <dbReference type="Proteomes" id="UP000603453"/>
    </source>
</evidence>
<dbReference type="GO" id="GO:0070182">
    <property type="term" value="F:DNA polymerase binding"/>
    <property type="evidence" value="ECO:0007669"/>
    <property type="project" value="TreeGrafter"/>
</dbReference>
<name>A0A8H7R0P6_9FUNG</name>
<dbReference type="GO" id="GO:1990918">
    <property type="term" value="P:double-strand break repair involved in meiotic recombination"/>
    <property type="evidence" value="ECO:0007669"/>
    <property type="project" value="TreeGrafter"/>
</dbReference>
<dbReference type="PANTHER" id="PTHR32086">
    <property type="entry name" value="FANCONI ANEMIA GROUP D2 PROTEIN"/>
    <property type="match status" value="1"/>
</dbReference>
<organism evidence="7 8">
    <name type="scientific">Mucor saturninus</name>
    <dbReference type="NCBI Taxonomy" id="64648"/>
    <lineage>
        <taxon>Eukaryota</taxon>
        <taxon>Fungi</taxon>
        <taxon>Fungi incertae sedis</taxon>
        <taxon>Mucoromycota</taxon>
        <taxon>Mucoromycotina</taxon>
        <taxon>Mucoromycetes</taxon>
        <taxon>Mucorales</taxon>
        <taxon>Mucorineae</taxon>
        <taxon>Mucoraceae</taxon>
        <taxon>Mucor</taxon>
    </lineage>
</organism>
<dbReference type="Proteomes" id="UP000603453">
    <property type="component" value="Unassembled WGS sequence"/>
</dbReference>
<protein>
    <recommendedName>
        <fullName evidence="9">Fanconi anemia group D2 protein</fullName>
    </recommendedName>
</protein>
<evidence type="ECO:0000256" key="5">
    <source>
        <dbReference type="ARBA" id="ARBA00093456"/>
    </source>
</evidence>
<dbReference type="Pfam" id="PF14631">
    <property type="entry name" value="FancD2"/>
    <property type="match status" value="1"/>
</dbReference>
<keyword evidence="2" id="KW-1017">Isopeptide bond</keyword>
<feature type="region of interest" description="Disordered" evidence="6">
    <location>
        <begin position="804"/>
        <end position="828"/>
    </location>
</feature>
<proteinExistence type="inferred from homology"/>
<dbReference type="GO" id="GO:0005634">
    <property type="term" value="C:nucleus"/>
    <property type="evidence" value="ECO:0007669"/>
    <property type="project" value="UniProtKB-SubCell"/>
</dbReference>
<evidence type="ECO:0000256" key="3">
    <source>
        <dbReference type="ARBA" id="ARBA00022843"/>
    </source>
</evidence>
<evidence type="ECO:0000313" key="7">
    <source>
        <dbReference type="EMBL" id="KAG2201193.1"/>
    </source>
</evidence>
<feature type="compositionally biased region" description="Low complexity" evidence="6">
    <location>
        <begin position="1355"/>
        <end position="1369"/>
    </location>
</feature>
<keyword evidence="3" id="KW-0832">Ubl conjugation</keyword>
<feature type="compositionally biased region" description="Acidic residues" evidence="6">
    <location>
        <begin position="1480"/>
        <end position="1490"/>
    </location>
</feature>
<dbReference type="GO" id="GO:0036297">
    <property type="term" value="P:interstrand cross-link repair"/>
    <property type="evidence" value="ECO:0007669"/>
    <property type="project" value="TreeGrafter"/>
</dbReference>
<feature type="compositionally biased region" description="Acidic residues" evidence="6">
    <location>
        <begin position="1310"/>
        <end position="1323"/>
    </location>
</feature>
<comment type="caution">
    <text evidence="7">The sequence shown here is derived from an EMBL/GenBank/DDBJ whole genome shotgun (WGS) entry which is preliminary data.</text>
</comment>
<dbReference type="GO" id="GO:0000793">
    <property type="term" value="C:condensed chromosome"/>
    <property type="evidence" value="ECO:0007669"/>
    <property type="project" value="TreeGrafter"/>
</dbReference>
<gene>
    <name evidence="7" type="ORF">INT47_013004</name>
</gene>
<reference evidence="7" key="1">
    <citation type="submission" date="2020-12" db="EMBL/GenBank/DDBJ databases">
        <title>Metabolic potential, ecology and presence of endohyphal bacteria is reflected in genomic diversity of Mucoromycotina.</title>
        <authorList>
            <person name="Muszewska A."/>
            <person name="Okrasinska A."/>
            <person name="Steczkiewicz K."/>
            <person name="Drgas O."/>
            <person name="Orlowska M."/>
            <person name="Perlinska-Lenart U."/>
            <person name="Aleksandrzak-Piekarczyk T."/>
            <person name="Szatraj K."/>
            <person name="Zielenkiewicz U."/>
            <person name="Pilsyk S."/>
            <person name="Malc E."/>
            <person name="Mieczkowski P."/>
            <person name="Kruszewska J.S."/>
            <person name="Biernat P."/>
            <person name="Pawlowska J."/>
        </authorList>
    </citation>
    <scope>NUCLEOTIDE SEQUENCE</scope>
    <source>
        <strain evidence="7">WA0000017839</strain>
    </source>
</reference>
<evidence type="ECO:0000256" key="4">
    <source>
        <dbReference type="ARBA" id="ARBA00023242"/>
    </source>
</evidence>
<dbReference type="SUPFAM" id="SSF48371">
    <property type="entry name" value="ARM repeat"/>
    <property type="match status" value="1"/>
</dbReference>
<comment type="similarity">
    <text evidence="5">Belongs to the Fanconi anemia protein FANCD2 family.</text>
</comment>
<evidence type="ECO:0000256" key="6">
    <source>
        <dbReference type="SAM" id="MobiDB-lite"/>
    </source>
</evidence>
<dbReference type="InterPro" id="IPR016024">
    <property type="entry name" value="ARM-type_fold"/>
</dbReference>
<evidence type="ECO:0008006" key="9">
    <source>
        <dbReference type="Google" id="ProtNLM"/>
    </source>
</evidence>
<evidence type="ECO:0000256" key="1">
    <source>
        <dbReference type="ARBA" id="ARBA00004123"/>
    </source>
</evidence>
<feature type="region of interest" description="Disordered" evidence="6">
    <location>
        <begin position="1288"/>
        <end position="1535"/>
    </location>
</feature>
<keyword evidence="4" id="KW-0539">Nucleus</keyword>
<dbReference type="OrthoDB" id="27031at2759"/>
<feature type="compositionally biased region" description="Acidic residues" evidence="6">
    <location>
        <begin position="1412"/>
        <end position="1440"/>
    </location>
</feature>
<evidence type="ECO:0000256" key="2">
    <source>
        <dbReference type="ARBA" id="ARBA00022499"/>
    </source>
</evidence>
<dbReference type="InterPro" id="IPR029448">
    <property type="entry name" value="FANCD2"/>
</dbReference>